<organism evidence="1 2">
    <name type="scientific">Leptolyngbya boryana NIES-2135</name>
    <dbReference type="NCBI Taxonomy" id="1973484"/>
    <lineage>
        <taxon>Bacteria</taxon>
        <taxon>Bacillati</taxon>
        <taxon>Cyanobacteriota</taxon>
        <taxon>Cyanophyceae</taxon>
        <taxon>Leptolyngbyales</taxon>
        <taxon>Leptolyngbyaceae</taxon>
        <taxon>Leptolyngbya group</taxon>
        <taxon>Leptolyngbya</taxon>
    </lineage>
</organism>
<protein>
    <submittedName>
        <fullName evidence="1">Uncharacterized protein</fullName>
    </submittedName>
</protein>
<reference evidence="1 2" key="1">
    <citation type="submission" date="2017-06" db="EMBL/GenBank/DDBJ databases">
        <title>Genome sequencing of cyanobaciteial culture collection at National Institute for Environmental Studies (NIES).</title>
        <authorList>
            <person name="Hirose Y."/>
            <person name="Shimura Y."/>
            <person name="Fujisawa T."/>
            <person name="Nakamura Y."/>
            <person name="Kawachi M."/>
        </authorList>
    </citation>
    <scope>NUCLEOTIDE SEQUENCE [LARGE SCALE GENOMIC DNA]</scope>
    <source>
        <strain evidence="1 2">NIES-2135</strain>
    </source>
</reference>
<evidence type="ECO:0000313" key="2">
    <source>
        <dbReference type="Proteomes" id="UP000217895"/>
    </source>
</evidence>
<proteinExistence type="predicted"/>
<dbReference type="Proteomes" id="UP000217895">
    <property type="component" value="Chromosome"/>
</dbReference>
<sequence length="97" mass="10747">MIFGFVDRFPPQQQNQAMSIRTQEHYEALRNLIGYIGMTEVLEALSEIAQSHADVQSNTGQSVGASKLLAAELSNLAARYAYERGFEIHSRSQGGED</sequence>
<dbReference type="AlphaFoldDB" id="A0A1Z4JP85"/>
<accession>A0A1Z4JP85</accession>
<name>A0A1Z4JP85_LEPBY</name>
<evidence type="ECO:0000313" key="1">
    <source>
        <dbReference type="EMBL" id="BAY58542.1"/>
    </source>
</evidence>
<gene>
    <name evidence="1" type="ORF">NIES2135_54150</name>
</gene>
<dbReference type="EMBL" id="AP018203">
    <property type="protein sequence ID" value="BAY58542.1"/>
    <property type="molecule type" value="Genomic_DNA"/>
</dbReference>
<keyword evidence="2" id="KW-1185">Reference proteome</keyword>